<proteinExistence type="predicted"/>
<protein>
    <submittedName>
        <fullName evidence="1">Uncharacterized protein</fullName>
    </submittedName>
</protein>
<keyword evidence="2" id="KW-1185">Reference proteome</keyword>
<dbReference type="AlphaFoldDB" id="A0A7Z9BPF8"/>
<accession>A0A7Z9BPF8</accession>
<dbReference type="RefSeq" id="WP_269321676.1">
    <property type="nucleotide sequence ID" value="NZ_LR734984.1"/>
</dbReference>
<gene>
    <name evidence="1" type="ORF">PL9631_150007</name>
</gene>
<sequence length="42" mass="4848">METLNQQQTQIFWTGRDGALRWTPTQGFETTLDFDQTDGSLL</sequence>
<organism evidence="1 2">
    <name type="scientific">Planktothrix paucivesiculata PCC 9631</name>
    <dbReference type="NCBI Taxonomy" id="671071"/>
    <lineage>
        <taxon>Bacteria</taxon>
        <taxon>Bacillati</taxon>
        <taxon>Cyanobacteriota</taxon>
        <taxon>Cyanophyceae</taxon>
        <taxon>Oscillatoriophycideae</taxon>
        <taxon>Oscillatoriales</taxon>
        <taxon>Microcoleaceae</taxon>
        <taxon>Planktothrix</taxon>
    </lineage>
</organism>
<dbReference type="Proteomes" id="UP000182190">
    <property type="component" value="Unassembled WGS sequence"/>
</dbReference>
<name>A0A7Z9BPF8_9CYAN</name>
<evidence type="ECO:0000313" key="2">
    <source>
        <dbReference type="Proteomes" id="UP000182190"/>
    </source>
</evidence>
<evidence type="ECO:0000313" key="1">
    <source>
        <dbReference type="EMBL" id="VXD15570.1"/>
    </source>
</evidence>
<dbReference type="EMBL" id="CZCS02000057">
    <property type="protein sequence ID" value="VXD15570.1"/>
    <property type="molecule type" value="Genomic_DNA"/>
</dbReference>
<comment type="caution">
    <text evidence="1">The sequence shown here is derived from an EMBL/GenBank/DDBJ whole genome shotgun (WGS) entry which is preliminary data.</text>
</comment>
<reference evidence="1" key="1">
    <citation type="submission" date="2019-10" db="EMBL/GenBank/DDBJ databases">
        <authorList>
            <consortium name="Genoscope - CEA"/>
            <person name="William W."/>
        </authorList>
    </citation>
    <scope>NUCLEOTIDE SEQUENCE [LARGE SCALE GENOMIC DNA]</scope>
    <source>
        <strain evidence="1">BBR_PRJEB10994</strain>
    </source>
</reference>